<dbReference type="Proteomes" id="UP000254807">
    <property type="component" value="Unassembled WGS sequence"/>
</dbReference>
<feature type="region of interest" description="Disordered" evidence="3">
    <location>
        <begin position="17"/>
        <end position="36"/>
    </location>
</feature>
<dbReference type="InterPro" id="IPR051056">
    <property type="entry name" value="Glycosyl_Hydrolase_73"/>
</dbReference>
<protein>
    <submittedName>
        <fullName evidence="5">Glucosaminidase domain-containing protein</fullName>
    </submittedName>
    <submittedName>
        <fullName evidence="6">S1 family extracellular protease</fullName>
    </submittedName>
</protein>
<gene>
    <name evidence="6" type="ORF">NCTC12360_01276</name>
    <name evidence="5" type="ORF">P7E30_04570</name>
</gene>
<evidence type="ECO:0000256" key="2">
    <source>
        <dbReference type="ARBA" id="ARBA00022801"/>
    </source>
</evidence>
<feature type="compositionally biased region" description="Polar residues" evidence="3">
    <location>
        <begin position="61"/>
        <end position="70"/>
    </location>
</feature>
<dbReference type="OrthoDB" id="9763643at2"/>
<feature type="compositionally biased region" description="Polar residues" evidence="3">
    <location>
        <begin position="43"/>
        <end position="55"/>
    </location>
</feature>
<dbReference type="AlphaFoldDB" id="A0A376H3T6"/>
<evidence type="ECO:0000256" key="3">
    <source>
        <dbReference type="SAM" id="MobiDB-lite"/>
    </source>
</evidence>
<evidence type="ECO:0000313" key="6">
    <source>
        <dbReference type="EMBL" id="STD82839.1"/>
    </source>
</evidence>
<dbReference type="InterPro" id="IPR002901">
    <property type="entry name" value="MGlyc_endo_b_GlcNAc-like_dom"/>
</dbReference>
<dbReference type="GO" id="GO:0004040">
    <property type="term" value="F:amidase activity"/>
    <property type="evidence" value="ECO:0007669"/>
    <property type="project" value="InterPro"/>
</dbReference>
<dbReference type="Gene3D" id="4.10.80.30">
    <property type="entry name" value="DNA polymerase, domain 6"/>
    <property type="match status" value="1"/>
</dbReference>
<dbReference type="SMART" id="SM00728">
    <property type="entry name" value="ChW"/>
    <property type="match status" value="5"/>
</dbReference>
<dbReference type="Pfam" id="PF01832">
    <property type="entry name" value="Glucosaminidase"/>
    <property type="match status" value="1"/>
</dbReference>
<evidence type="ECO:0000313" key="7">
    <source>
        <dbReference type="Proteomes" id="UP000254807"/>
    </source>
</evidence>
<evidence type="ECO:0000313" key="5">
    <source>
        <dbReference type="EMBL" id="MDT2689486.1"/>
    </source>
</evidence>
<name>A0A376H3T6_ENTGA</name>
<dbReference type="PANTHER" id="PTHR33308">
    <property type="entry name" value="PEPTIDOGLYCAN HYDROLASE FLGJ"/>
    <property type="match status" value="1"/>
</dbReference>
<dbReference type="EMBL" id="UFYW01000001">
    <property type="protein sequence ID" value="STD82839.1"/>
    <property type="molecule type" value="Genomic_DNA"/>
</dbReference>
<feature type="region of interest" description="Disordered" evidence="3">
    <location>
        <begin position="43"/>
        <end position="86"/>
    </location>
</feature>
<dbReference type="RefSeq" id="WP_139243308.1">
    <property type="nucleotide sequence ID" value="NZ_JARPZN010000002.1"/>
</dbReference>
<dbReference type="SMART" id="SM00047">
    <property type="entry name" value="LYZ2"/>
    <property type="match status" value="1"/>
</dbReference>
<keyword evidence="7" id="KW-1185">Reference proteome</keyword>
<comment type="similarity">
    <text evidence="1">Belongs to the glycosyl hydrolase 73 family.</text>
</comment>
<keyword evidence="2" id="KW-0378">Hydrolase</keyword>
<sequence>MNLPYLIFAESESSFVEQQSATSEDSLSPPLNNSDLETISSESIEQGSENGINKSTDFEVQDSTHGTTETRNTHIMGESSLDGTEKEDLATTLPLIKLSSHIQSYGWQETSASSVVSAGTIGEGKRLEALSLSVTGGKIEYSAHVQSYGWQEYVSDGEVAGSFGQGKRLEAIKIRLSEELEKKYDIYYRVHVQTLGWLDWASNGEPAGTASIAKRIESLQVSIVAKNNPAPGKIDNPFYASLPKLSLFTHIQSQGNKSTSGILNVSGGTTGIAKRMEGISLAVFDPLLSGGIEYRVHVQSYGWQPYHSNGGFAGTSGESKRLEAIQIRLTGELATSYDIYYRTHIQKKGWTEWTQNDEPSGSLGLAYRMEAIQIVIQAKNLPALSSNNGNIAFYGKVKADSSLGTTPKQADFINEHISTARELGQKYKLYPSVLLAQACLESSYGTSALAKNAQNYFGLKYRNNEDAIGIYPSETQEWDEENGIYYNVIADFSKYKDFQNSAQGYSKRIRNGVSWDSLRYQGVWRENTSSFKDATKALTNTYATDPNYGTKLNTLISNWRLYDFD</sequence>
<proteinExistence type="inferred from homology"/>
<dbReference type="Pfam" id="PF07538">
    <property type="entry name" value="ChW"/>
    <property type="match status" value="5"/>
</dbReference>
<dbReference type="Proteomes" id="UP001183682">
    <property type="component" value="Unassembled WGS sequence"/>
</dbReference>
<feature type="domain" description="Mannosyl-glycoprotein endo-beta-N-acetylglucosamidase-like" evidence="4">
    <location>
        <begin position="400"/>
        <end position="565"/>
    </location>
</feature>
<dbReference type="GO" id="GO:0006508">
    <property type="term" value="P:proteolysis"/>
    <property type="evidence" value="ECO:0007669"/>
    <property type="project" value="UniProtKB-KW"/>
</dbReference>
<keyword evidence="6" id="KW-0645">Protease</keyword>
<dbReference type="GO" id="GO:0008233">
    <property type="term" value="F:peptidase activity"/>
    <property type="evidence" value="ECO:0007669"/>
    <property type="project" value="UniProtKB-KW"/>
</dbReference>
<dbReference type="InterPro" id="IPR006637">
    <property type="entry name" value="ChW"/>
</dbReference>
<organism evidence="6 7">
    <name type="scientific">Enterococcus gallinarum</name>
    <dbReference type="NCBI Taxonomy" id="1353"/>
    <lineage>
        <taxon>Bacteria</taxon>
        <taxon>Bacillati</taxon>
        <taxon>Bacillota</taxon>
        <taxon>Bacilli</taxon>
        <taxon>Lactobacillales</taxon>
        <taxon>Enterococcaceae</taxon>
        <taxon>Enterococcus</taxon>
    </lineage>
</organism>
<dbReference type="EMBL" id="JARPZN010000002">
    <property type="protein sequence ID" value="MDT2689486.1"/>
    <property type="molecule type" value="Genomic_DNA"/>
</dbReference>
<accession>A0A376H3T6</accession>
<evidence type="ECO:0000259" key="4">
    <source>
        <dbReference type="SMART" id="SM00047"/>
    </source>
</evidence>
<reference evidence="6 7" key="1">
    <citation type="submission" date="2018-06" db="EMBL/GenBank/DDBJ databases">
        <authorList>
            <consortium name="Pathogen Informatics"/>
            <person name="Doyle S."/>
        </authorList>
    </citation>
    <scope>NUCLEOTIDE SEQUENCE [LARGE SCALE GENOMIC DNA]</scope>
    <source>
        <strain evidence="6 7">NCTC12360</strain>
    </source>
</reference>
<dbReference type="PANTHER" id="PTHR33308:SF9">
    <property type="entry name" value="PEPTIDOGLYCAN HYDROLASE FLGJ"/>
    <property type="match status" value="1"/>
</dbReference>
<evidence type="ECO:0000256" key="1">
    <source>
        <dbReference type="ARBA" id="ARBA00010266"/>
    </source>
</evidence>
<dbReference type="Gene3D" id="1.10.530.10">
    <property type="match status" value="1"/>
</dbReference>
<reference evidence="5" key="2">
    <citation type="submission" date="2023-03" db="EMBL/GenBank/DDBJ databases">
        <authorList>
            <person name="Shen W."/>
            <person name="Cai J."/>
        </authorList>
    </citation>
    <scope>NUCLEOTIDE SEQUENCE</scope>
    <source>
        <strain evidence="5">K69-2</strain>
    </source>
</reference>